<reference evidence="1" key="1">
    <citation type="journal article" date="2018" name="Genome Biol.">
        <title>SKESA: strategic k-mer extension for scrupulous assemblies.</title>
        <authorList>
            <person name="Souvorov A."/>
            <person name="Agarwala R."/>
            <person name="Lipman D.J."/>
        </authorList>
    </citation>
    <scope>NUCLEOTIDE SEQUENCE</scope>
    <source>
        <strain evidence="1">C8</strain>
    </source>
</reference>
<dbReference type="EMBL" id="DACTCB010000028">
    <property type="protein sequence ID" value="HAT4309267.1"/>
    <property type="molecule type" value="Genomic_DNA"/>
</dbReference>
<sequence>MIPKFNFVVSEIEDTVQSSKTYRIDSFNGRITRKIDEIEAIKQAVFKILQTERFENVIYDASYGVELVGLIGKPKEFVKSDIERIIKEALSVDERILGIENFNIVDDVKENLKIEFKVNSIYGDIKLESEVTT</sequence>
<dbReference type="Pfam" id="PF10934">
    <property type="entry name" value="Sheath_initiator"/>
    <property type="match status" value="1"/>
</dbReference>
<evidence type="ECO:0000313" key="1">
    <source>
        <dbReference type="EMBL" id="HAT4309267.1"/>
    </source>
</evidence>
<accession>A0A8H9R1U5</accession>
<comment type="caution">
    <text evidence="1">The sequence shown here is derived from an EMBL/GenBank/DDBJ whole genome shotgun (WGS) entry which is preliminary data.</text>
</comment>
<proteinExistence type="predicted"/>
<gene>
    <name evidence="1" type="ORF">I9080_003117</name>
</gene>
<reference evidence="1" key="2">
    <citation type="submission" date="2020-07" db="EMBL/GenBank/DDBJ databases">
        <authorList>
            <consortium name="NCBI Pathogen Detection Project"/>
        </authorList>
    </citation>
    <scope>NUCLEOTIDE SEQUENCE</scope>
    <source>
        <strain evidence="1">C8</strain>
    </source>
</reference>
<dbReference type="SUPFAM" id="SSF160719">
    <property type="entry name" value="gpW/gp25-like"/>
    <property type="match status" value="1"/>
</dbReference>
<dbReference type="Gene3D" id="3.10.450.40">
    <property type="match status" value="1"/>
</dbReference>
<dbReference type="AlphaFoldDB" id="A0A8H9R1U5"/>
<organism evidence="1">
    <name type="scientific">Clostridium perfringens</name>
    <dbReference type="NCBI Taxonomy" id="1502"/>
    <lineage>
        <taxon>Bacteria</taxon>
        <taxon>Bacillati</taxon>
        <taxon>Bacillota</taxon>
        <taxon>Clostridia</taxon>
        <taxon>Eubacteriales</taxon>
        <taxon>Clostridiaceae</taxon>
        <taxon>Clostridium</taxon>
    </lineage>
</organism>
<dbReference type="Proteomes" id="UP000859547">
    <property type="component" value="Unassembled WGS sequence"/>
</dbReference>
<name>A0A8H9R1U5_CLOPF</name>
<protein>
    <submittedName>
        <fullName evidence="1">DUF2634 domain-containing protein</fullName>
    </submittedName>
</protein>
<dbReference type="InterPro" id="IPR020288">
    <property type="entry name" value="Sheath_initiator"/>
</dbReference>